<gene>
    <name evidence="1" type="ORF">ACFFV7_00010</name>
</gene>
<dbReference type="EMBL" id="JBHMEI010000001">
    <property type="protein sequence ID" value="MFB9199556.1"/>
    <property type="molecule type" value="Genomic_DNA"/>
</dbReference>
<dbReference type="RefSeq" id="WP_189645292.1">
    <property type="nucleotide sequence ID" value="NZ_BMRC01000001.1"/>
</dbReference>
<accession>A0ABV5I4U3</accession>
<evidence type="ECO:0000313" key="2">
    <source>
        <dbReference type="Proteomes" id="UP001589647"/>
    </source>
</evidence>
<comment type="caution">
    <text evidence="1">The sequence shown here is derived from an EMBL/GenBank/DDBJ whole genome shotgun (WGS) entry which is preliminary data.</text>
</comment>
<keyword evidence="2" id="KW-1185">Reference proteome</keyword>
<evidence type="ECO:0000313" key="1">
    <source>
        <dbReference type="EMBL" id="MFB9199556.1"/>
    </source>
</evidence>
<dbReference type="Proteomes" id="UP001589647">
    <property type="component" value="Unassembled WGS sequence"/>
</dbReference>
<name>A0ABV5I4U3_9ACTN</name>
<sequence>MTRSAGACRPPLPGAGRWLTHAVLAMALLITVVFAHGGACAAVELSERASGGPAPAAVQDAASGLHRHVTWSSGRMPVQDAECLHGELPLGHLHGTEQNCSAVAAASAPVVAAVCALPAVPAGPAALSVRAAPPAVPAGVAPGHGYPCVMRI</sequence>
<proteinExistence type="predicted"/>
<reference evidence="1 2" key="1">
    <citation type="submission" date="2024-09" db="EMBL/GenBank/DDBJ databases">
        <authorList>
            <person name="Sun Q."/>
            <person name="Mori K."/>
        </authorList>
    </citation>
    <scope>NUCLEOTIDE SEQUENCE [LARGE SCALE GENOMIC DNA]</scope>
    <source>
        <strain evidence="1 2">CCM 3426</strain>
    </source>
</reference>
<organism evidence="1 2">
    <name type="scientific">Nonomuraea spiralis</name>
    <dbReference type="NCBI Taxonomy" id="46182"/>
    <lineage>
        <taxon>Bacteria</taxon>
        <taxon>Bacillati</taxon>
        <taxon>Actinomycetota</taxon>
        <taxon>Actinomycetes</taxon>
        <taxon>Streptosporangiales</taxon>
        <taxon>Streptosporangiaceae</taxon>
        <taxon>Nonomuraea</taxon>
    </lineage>
</organism>
<protein>
    <submittedName>
        <fullName evidence="1">Uncharacterized protein</fullName>
    </submittedName>
</protein>